<evidence type="ECO:0000256" key="1">
    <source>
        <dbReference type="ARBA" id="ARBA00009042"/>
    </source>
</evidence>
<comment type="caution">
    <text evidence="2">The sequence shown here is derived from an EMBL/GenBank/DDBJ whole genome shotgun (WGS) entry which is preliminary data.</text>
</comment>
<sequence length="226" mass="25136">MAPGFTIISWAGESNNLWFVRLFFQAKDLGVYEITWNARKGWHKGMPRGSGPNDALGFSVFHQKPDNSIQELCYDGSWHNGKSFDSAMKNTSLAAVNAGDSDGETNRLHLFYCKTNSYIDHWSNISGDWNSEQLSWAPKVNTGLADSSSGKVEELSSWVSKTARWDKSPSISNTLTPGDKPLGAVTDLGPYGRIISVYEYCGDNTITEMCFQERKWSPLFTVANVV</sequence>
<dbReference type="AlphaFoldDB" id="A0AAD6YBT7"/>
<dbReference type="InterPro" id="IPR012475">
    <property type="entry name" value="Fungal_lectin"/>
</dbReference>
<reference evidence="2" key="1">
    <citation type="submission" date="2023-03" db="EMBL/GenBank/DDBJ databases">
        <title>Massive genome expansion in bonnet fungi (Mycena s.s.) driven by repeated elements and novel gene families across ecological guilds.</title>
        <authorList>
            <consortium name="Lawrence Berkeley National Laboratory"/>
            <person name="Harder C.B."/>
            <person name="Miyauchi S."/>
            <person name="Viragh M."/>
            <person name="Kuo A."/>
            <person name="Thoen E."/>
            <person name="Andreopoulos B."/>
            <person name="Lu D."/>
            <person name="Skrede I."/>
            <person name="Drula E."/>
            <person name="Henrissat B."/>
            <person name="Morin E."/>
            <person name="Kohler A."/>
            <person name="Barry K."/>
            <person name="LaButti K."/>
            <person name="Morin E."/>
            <person name="Salamov A."/>
            <person name="Lipzen A."/>
            <person name="Mereny Z."/>
            <person name="Hegedus B."/>
            <person name="Baldrian P."/>
            <person name="Stursova M."/>
            <person name="Weitz H."/>
            <person name="Taylor A."/>
            <person name="Grigoriev I.V."/>
            <person name="Nagy L.G."/>
            <person name="Martin F."/>
            <person name="Kauserud H."/>
        </authorList>
    </citation>
    <scope>NUCLEOTIDE SEQUENCE</scope>
    <source>
        <strain evidence="2">9144</strain>
    </source>
</reference>
<evidence type="ECO:0000313" key="2">
    <source>
        <dbReference type="EMBL" id="KAJ7204468.1"/>
    </source>
</evidence>
<organism evidence="2 3">
    <name type="scientific">Mycena pura</name>
    <dbReference type="NCBI Taxonomy" id="153505"/>
    <lineage>
        <taxon>Eukaryota</taxon>
        <taxon>Fungi</taxon>
        <taxon>Dikarya</taxon>
        <taxon>Basidiomycota</taxon>
        <taxon>Agaricomycotina</taxon>
        <taxon>Agaricomycetes</taxon>
        <taxon>Agaricomycetidae</taxon>
        <taxon>Agaricales</taxon>
        <taxon>Marasmiineae</taxon>
        <taxon>Mycenaceae</taxon>
        <taxon>Mycena</taxon>
    </lineage>
</organism>
<evidence type="ECO:0000313" key="3">
    <source>
        <dbReference type="Proteomes" id="UP001219525"/>
    </source>
</evidence>
<gene>
    <name evidence="2" type="ORF">GGX14DRAFT_569579</name>
</gene>
<dbReference type="Pfam" id="PF07938">
    <property type="entry name" value="Fungal_lectin"/>
    <property type="match status" value="1"/>
</dbReference>
<keyword evidence="3" id="KW-1185">Reference proteome</keyword>
<dbReference type="Gene3D" id="2.120.10.70">
    <property type="entry name" value="Fucose-specific lectin"/>
    <property type="match status" value="1"/>
</dbReference>
<accession>A0AAD6YBT7</accession>
<name>A0AAD6YBT7_9AGAR</name>
<dbReference type="SUPFAM" id="SSF89372">
    <property type="entry name" value="Fucose-specific lectin"/>
    <property type="match status" value="1"/>
</dbReference>
<evidence type="ECO:0008006" key="4">
    <source>
        <dbReference type="Google" id="ProtNLM"/>
    </source>
</evidence>
<comment type="similarity">
    <text evidence="1">Belongs to the fungal fucose-specific lectin family.</text>
</comment>
<dbReference type="EMBL" id="JARJCW010000047">
    <property type="protein sequence ID" value="KAJ7204468.1"/>
    <property type="molecule type" value="Genomic_DNA"/>
</dbReference>
<dbReference type="Proteomes" id="UP001219525">
    <property type="component" value="Unassembled WGS sequence"/>
</dbReference>
<proteinExistence type="inferred from homology"/>
<protein>
    <recommendedName>
        <fullName evidence="4">Fucose-specific lectin</fullName>
    </recommendedName>
</protein>